<dbReference type="InterPro" id="IPR044974">
    <property type="entry name" value="Disease_R_plants"/>
</dbReference>
<dbReference type="InterPro" id="IPR035897">
    <property type="entry name" value="Toll_tir_struct_dom_sf"/>
</dbReference>
<keyword evidence="2" id="KW-1185">Reference proteome</keyword>
<evidence type="ECO:0000313" key="2">
    <source>
        <dbReference type="Proteomes" id="UP001652623"/>
    </source>
</evidence>
<dbReference type="Proteomes" id="UP001652623">
    <property type="component" value="Chromosome 12"/>
</dbReference>
<protein>
    <submittedName>
        <fullName evidence="3">Disease resistance protein RPV1-like</fullName>
    </submittedName>
</protein>
<dbReference type="Pfam" id="PF01582">
    <property type="entry name" value="TIR"/>
    <property type="match status" value="1"/>
</dbReference>
<dbReference type="SUPFAM" id="SSF52200">
    <property type="entry name" value="Toll/Interleukin receptor TIR domain"/>
    <property type="match status" value="1"/>
</dbReference>
<dbReference type="InterPro" id="IPR027417">
    <property type="entry name" value="P-loop_NTPase"/>
</dbReference>
<dbReference type="PROSITE" id="PS50104">
    <property type="entry name" value="TIR"/>
    <property type="match status" value="1"/>
</dbReference>
<dbReference type="RefSeq" id="XP_060669176.1">
    <property type="nucleotide sequence ID" value="XM_060813193.1"/>
</dbReference>
<dbReference type="PANTHER" id="PTHR11017">
    <property type="entry name" value="LEUCINE-RICH REPEAT-CONTAINING PROTEIN"/>
    <property type="match status" value="1"/>
</dbReference>
<proteinExistence type="predicted"/>
<organism evidence="2 3">
    <name type="scientific">Ziziphus jujuba</name>
    <name type="common">Chinese jujube</name>
    <name type="synonym">Ziziphus sativa</name>
    <dbReference type="NCBI Taxonomy" id="326968"/>
    <lineage>
        <taxon>Eukaryota</taxon>
        <taxon>Viridiplantae</taxon>
        <taxon>Streptophyta</taxon>
        <taxon>Embryophyta</taxon>
        <taxon>Tracheophyta</taxon>
        <taxon>Spermatophyta</taxon>
        <taxon>Magnoliopsida</taxon>
        <taxon>eudicotyledons</taxon>
        <taxon>Gunneridae</taxon>
        <taxon>Pentapetalae</taxon>
        <taxon>rosids</taxon>
        <taxon>fabids</taxon>
        <taxon>Rosales</taxon>
        <taxon>Rhamnaceae</taxon>
        <taxon>Paliureae</taxon>
        <taxon>Ziziphus</taxon>
    </lineage>
</organism>
<dbReference type="GeneID" id="107429652"/>
<reference evidence="3" key="1">
    <citation type="submission" date="2025-08" db="UniProtKB">
        <authorList>
            <consortium name="RefSeq"/>
        </authorList>
    </citation>
    <scope>IDENTIFICATION</scope>
    <source>
        <tissue evidence="3">Seedling</tissue>
    </source>
</reference>
<name>A0ABM3ZXH7_ZIZJJ</name>
<dbReference type="SMART" id="SM00255">
    <property type="entry name" value="TIR"/>
    <property type="match status" value="1"/>
</dbReference>
<accession>A0ABM3ZXH7</accession>
<feature type="domain" description="TIR" evidence="1">
    <location>
        <begin position="14"/>
        <end position="180"/>
    </location>
</feature>
<dbReference type="PANTHER" id="PTHR11017:SF573">
    <property type="entry name" value="ADP-RIBOSYL CYCLASE_CYCLIC ADP-RIBOSE HYDROLASE"/>
    <property type="match status" value="1"/>
</dbReference>
<dbReference type="InterPro" id="IPR000157">
    <property type="entry name" value="TIR_dom"/>
</dbReference>
<gene>
    <name evidence="3" type="primary">LOC107429652</name>
</gene>
<evidence type="ECO:0000313" key="3">
    <source>
        <dbReference type="RefSeq" id="XP_060669176.1"/>
    </source>
</evidence>
<dbReference type="Gene3D" id="3.40.50.10140">
    <property type="entry name" value="Toll/interleukin-1 receptor homology (TIR) domain"/>
    <property type="match status" value="1"/>
</dbReference>
<dbReference type="Gene3D" id="3.40.50.300">
    <property type="entry name" value="P-loop containing nucleotide triphosphate hydrolases"/>
    <property type="match status" value="1"/>
</dbReference>
<dbReference type="SUPFAM" id="SSF52540">
    <property type="entry name" value="P-loop containing nucleoside triphosphate hydrolases"/>
    <property type="match status" value="1"/>
</dbReference>
<evidence type="ECO:0000259" key="1">
    <source>
        <dbReference type="PROSITE" id="PS50104"/>
    </source>
</evidence>
<sequence>MQSSSSSSSKTRQWKYDVFLSFRGEDTRKSFTDHLYAAMERRGIATFRDDERLERGKPISQELLKAIEDSRFSVVIFSRNYAASTWCLDEVAKIVECMKVMGQTVLPVFYHIDPSKVRKQLGSFEDAFVRHEEDFKGNERKVQTWRDALAYVANLSGWDLRDRHESKVIQEIVDMVFNKLSYSFCNFNKNIVGIESQVEELLHYLDLEINDAVRTVGICGMVGIGKT</sequence>